<dbReference type="Pfam" id="PF07221">
    <property type="entry name" value="GlcNAc_2-epim"/>
    <property type="match status" value="1"/>
</dbReference>
<dbReference type="EC" id="5.1.3.11" evidence="3"/>
<dbReference type="InterPro" id="IPR012341">
    <property type="entry name" value="6hp_glycosidase-like_sf"/>
</dbReference>
<dbReference type="InterPro" id="IPR010819">
    <property type="entry name" value="AGE/CE"/>
</dbReference>
<sequence>MWFILDYLTGSGDTARVPEVINIIAKTLEFGWDRQYGGIFYFMDVLGKPHLELQHDMKLWWVHNEATIATLYAYKVTRDPRFLDWFRKVDEWSFGHFPDSEYGEWFAYLNRRGEPTHMLKGGKWKTFFHLPRCLAFSAALMEELK</sequence>
<reference evidence="3" key="1">
    <citation type="submission" date="2019-08" db="EMBL/GenBank/DDBJ databases">
        <authorList>
            <person name="Kucharzyk K."/>
            <person name="Murdoch R.W."/>
            <person name="Higgins S."/>
            <person name="Loffler F."/>
        </authorList>
    </citation>
    <scope>NUCLEOTIDE SEQUENCE</scope>
</reference>
<proteinExistence type="inferred from homology"/>
<name>A0A645HDT7_9ZZZZ</name>
<dbReference type="GO" id="GO:0005975">
    <property type="term" value="P:carbohydrate metabolic process"/>
    <property type="evidence" value="ECO:0007669"/>
    <property type="project" value="InterPro"/>
</dbReference>
<dbReference type="Gene3D" id="1.50.10.10">
    <property type="match status" value="1"/>
</dbReference>
<dbReference type="AlphaFoldDB" id="A0A645HDT7"/>
<dbReference type="SUPFAM" id="SSF48208">
    <property type="entry name" value="Six-hairpin glycosidases"/>
    <property type="match status" value="1"/>
</dbReference>
<gene>
    <name evidence="3" type="ORF">SDC9_184206</name>
</gene>
<accession>A0A645HDT7</accession>
<organism evidence="3">
    <name type="scientific">bioreactor metagenome</name>
    <dbReference type="NCBI Taxonomy" id="1076179"/>
    <lineage>
        <taxon>unclassified sequences</taxon>
        <taxon>metagenomes</taxon>
        <taxon>ecological metagenomes</taxon>
    </lineage>
</organism>
<dbReference type="PANTHER" id="PTHR15108">
    <property type="entry name" value="N-ACYLGLUCOSAMINE-2-EPIMERASE"/>
    <property type="match status" value="1"/>
</dbReference>
<dbReference type="EMBL" id="VSSQ01090977">
    <property type="protein sequence ID" value="MPN36696.1"/>
    <property type="molecule type" value="Genomic_DNA"/>
</dbReference>
<keyword evidence="2 3" id="KW-0413">Isomerase</keyword>
<dbReference type="InterPro" id="IPR008928">
    <property type="entry name" value="6-hairpin_glycosidase_sf"/>
</dbReference>
<protein>
    <submittedName>
        <fullName evidence="3">Cellobiose 2-epimerase</fullName>
        <ecNumber evidence="3">5.1.3.11</ecNumber>
    </submittedName>
</protein>
<evidence type="ECO:0000256" key="1">
    <source>
        <dbReference type="ARBA" id="ARBA00008558"/>
    </source>
</evidence>
<comment type="similarity">
    <text evidence="1">Belongs to the N-acylglucosamine 2-epimerase family.</text>
</comment>
<evidence type="ECO:0000313" key="3">
    <source>
        <dbReference type="EMBL" id="MPN36696.1"/>
    </source>
</evidence>
<comment type="caution">
    <text evidence="3">The sequence shown here is derived from an EMBL/GenBank/DDBJ whole genome shotgun (WGS) entry which is preliminary data.</text>
</comment>
<dbReference type="GO" id="GO:0047736">
    <property type="term" value="F:cellobiose epimerase activity"/>
    <property type="evidence" value="ECO:0007669"/>
    <property type="project" value="UniProtKB-EC"/>
</dbReference>
<evidence type="ECO:0000256" key="2">
    <source>
        <dbReference type="ARBA" id="ARBA00023235"/>
    </source>
</evidence>